<evidence type="ECO:0000313" key="7">
    <source>
        <dbReference type="EMBL" id="ABB37059.2"/>
    </source>
</evidence>
<dbReference type="PANTHER" id="PTHR47151:SF2">
    <property type="entry name" value="AMINO ACID BINDING PROTEIN"/>
    <property type="match status" value="1"/>
</dbReference>
<evidence type="ECO:0000259" key="6">
    <source>
        <dbReference type="Pfam" id="PF13458"/>
    </source>
</evidence>
<evidence type="ECO:0000256" key="2">
    <source>
        <dbReference type="ARBA" id="ARBA00022448"/>
    </source>
</evidence>
<keyword evidence="8" id="KW-1185">Reference proteome</keyword>
<comment type="similarity">
    <text evidence="1">Belongs to the leucine-binding protein family.</text>
</comment>
<feature type="domain" description="Leucine-binding protein" evidence="6">
    <location>
        <begin position="26"/>
        <end position="368"/>
    </location>
</feature>
<reference evidence="7 8" key="1">
    <citation type="journal article" date="2011" name="J. Bacteriol.">
        <title>Complete genome sequence and updated annotation of Desulfovibrio alaskensis G20.</title>
        <authorList>
            <person name="Hauser L.J."/>
            <person name="Land M.L."/>
            <person name="Brown S.D."/>
            <person name="Larimer F."/>
            <person name="Keller K.L."/>
            <person name="Rapp-Giles B.J."/>
            <person name="Price M.N."/>
            <person name="Lin M."/>
            <person name="Bruce D.C."/>
            <person name="Detter J.C."/>
            <person name="Tapia R."/>
            <person name="Han C.S."/>
            <person name="Goodwin L.A."/>
            <person name="Cheng J.F."/>
            <person name="Pitluck S."/>
            <person name="Copeland A."/>
            <person name="Lucas S."/>
            <person name="Nolan M."/>
            <person name="Lapidus A.L."/>
            <person name="Palumbo A.V."/>
            <person name="Wall J.D."/>
        </authorList>
    </citation>
    <scope>NUCLEOTIDE SEQUENCE [LARGE SCALE GENOMIC DNA]</scope>
    <source>
        <strain evidence="8">ATCC BAA 1058 / DSM 17464 / G20</strain>
    </source>
</reference>
<protein>
    <submittedName>
        <fullName evidence="7">Extracellular ligand-binding receptor</fullName>
    </submittedName>
</protein>
<dbReference type="PANTHER" id="PTHR47151">
    <property type="entry name" value="LEU/ILE/VAL-BINDING ABC TRANSPORTER SUBUNIT"/>
    <property type="match status" value="1"/>
</dbReference>
<keyword evidence="4" id="KW-0029">Amino-acid transport</keyword>
<gene>
    <name evidence="7" type="ordered locus">Dde_0258</name>
</gene>
<keyword evidence="2" id="KW-0813">Transport</keyword>
<dbReference type="EMBL" id="CP000112">
    <property type="protein sequence ID" value="ABB37059.2"/>
    <property type="molecule type" value="Genomic_DNA"/>
</dbReference>
<evidence type="ECO:0000256" key="4">
    <source>
        <dbReference type="ARBA" id="ARBA00022970"/>
    </source>
</evidence>
<dbReference type="RefSeq" id="WP_011366407.1">
    <property type="nucleotide sequence ID" value="NC_007519.1"/>
</dbReference>
<dbReference type="InterPro" id="IPR028082">
    <property type="entry name" value="Peripla_BP_I"/>
</dbReference>
<dbReference type="AlphaFoldDB" id="Q316T7"/>
<keyword evidence="3 5" id="KW-0732">Signal</keyword>
<evidence type="ECO:0000313" key="8">
    <source>
        <dbReference type="Proteomes" id="UP000002710"/>
    </source>
</evidence>
<dbReference type="eggNOG" id="COG0683">
    <property type="taxonomic scope" value="Bacteria"/>
</dbReference>
<organism evidence="7 8">
    <name type="scientific">Oleidesulfovibrio alaskensis (strain ATCC BAA-1058 / DSM 17464 / G20)</name>
    <name type="common">Desulfovibrio alaskensis</name>
    <dbReference type="NCBI Taxonomy" id="207559"/>
    <lineage>
        <taxon>Bacteria</taxon>
        <taxon>Pseudomonadati</taxon>
        <taxon>Thermodesulfobacteriota</taxon>
        <taxon>Desulfovibrionia</taxon>
        <taxon>Desulfovibrionales</taxon>
        <taxon>Desulfovibrionaceae</taxon>
        <taxon>Oleidesulfovibrio</taxon>
    </lineage>
</organism>
<accession>Q316T7</accession>
<keyword evidence="7" id="KW-0675">Receptor</keyword>
<dbReference type="InterPro" id="IPR028081">
    <property type="entry name" value="Leu-bd"/>
</dbReference>
<evidence type="ECO:0000256" key="1">
    <source>
        <dbReference type="ARBA" id="ARBA00010062"/>
    </source>
</evidence>
<sequence>MSRKMTAFVLGVVATVLMAGTAMAGTVKIGLMCPLTGSWASEGQDMRNIVLMLAEQTNAQGGINGDMVEIVVEDDAGDPKTAALAAQRLSTMGVSAVIGSYGSAITEASQAIYDEMDIVQVATGSTAIRLTEKGLPLFFRTCPRDDEQGRVAAAVLKEKGYKKIAILHDNTSYAKGLAEETLTLLKSAGTEVVFYDALTPNERDYSAILTKLKAAGPDAIFFTGYYPEAGMLLRQKQEMKWDVPMMGGDATNNLDLVKIAGKSAAGFLFISPPTLQDLPDKQAKDFAAAYKARYGTMPASVWSVLAGDAFIALKAAITGAGSTDPQDIAAYMKKDLKDLPGLTGSLSFNEKGDRVGDLYRLYRVDENGNFVLQP</sequence>
<evidence type="ECO:0000256" key="3">
    <source>
        <dbReference type="ARBA" id="ARBA00022729"/>
    </source>
</evidence>
<dbReference type="PRINTS" id="PR00337">
    <property type="entry name" value="LEUILEVALBP"/>
</dbReference>
<dbReference type="CDD" id="cd06342">
    <property type="entry name" value="PBP1_ABC_LIVBP-like"/>
    <property type="match status" value="1"/>
</dbReference>
<evidence type="ECO:0000256" key="5">
    <source>
        <dbReference type="SAM" id="SignalP"/>
    </source>
</evidence>
<name>Q316T7_OLEA2</name>
<dbReference type="InterPro" id="IPR000709">
    <property type="entry name" value="Leu_Ile_Val-bd"/>
</dbReference>
<dbReference type="HOGENOM" id="CLU_027128_6_0_7"/>
<feature type="chain" id="PRO_5004220208" evidence="5">
    <location>
        <begin position="25"/>
        <end position="374"/>
    </location>
</feature>
<feature type="signal peptide" evidence="5">
    <location>
        <begin position="1"/>
        <end position="24"/>
    </location>
</feature>
<dbReference type="SUPFAM" id="SSF53822">
    <property type="entry name" value="Periplasmic binding protein-like I"/>
    <property type="match status" value="1"/>
</dbReference>
<dbReference type="GO" id="GO:0006865">
    <property type="term" value="P:amino acid transport"/>
    <property type="evidence" value="ECO:0007669"/>
    <property type="project" value="UniProtKB-KW"/>
</dbReference>
<dbReference type="STRING" id="207559.Dde_0258"/>
<proteinExistence type="inferred from homology"/>
<dbReference type="Pfam" id="PF13458">
    <property type="entry name" value="Peripla_BP_6"/>
    <property type="match status" value="1"/>
</dbReference>
<dbReference type="Gene3D" id="3.40.50.2300">
    <property type="match status" value="2"/>
</dbReference>
<dbReference type="Proteomes" id="UP000002710">
    <property type="component" value="Chromosome"/>
</dbReference>
<dbReference type="KEGG" id="dde:Dde_0258"/>